<protein>
    <submittedName>
        <fullName evidence="2">Unannotated protein</fullName>
    </submittedName>
</protein>
<accession>A0A6J6YUQ3</accession>
<dbReference type="AlphaFoldDB" id="A0A6J6YUQ3"/>
<evidence type="ECO:0000313" key="2">
    <source>
        <dbReference type="EMBL" id="CAB4810836.1"/>
    </source>
</evidence>
<proteinExistence type="predicted"/>
<organism evidence="2">
    <name type="scientific">freshwater metagenome</name>
    <dbReference type="NCBI Taxonomy" id="449393"/>
    <lineage>
        <taxon>unclassified sequences</taxon>
        <taxon>metagenomes</taxon>
        <taxon>ecological metagenomes</taxon>
    </lineage>
</organism>
<sequence>MISQFSAFSHEIPNGSAIEIAKDAIEALRVALVRTNHELNKTKLVSGNNINIPPPPQATPLPPLNFRVTGYE</sequence>
<feature type="compositionally biased region" description="Pro residues" evidence="1">
    <location>
        <begin position="52"/>
        <end position="63"/>
    </location>
</feature>
<feature type="region of interest" description="Disordered" evidence="1">
    <location>
        <begin position="45"/>
        <end position="64"/>
    </location>
</feature>
<evidence type="ECO:0000256" key="1">
    <source>
        <dbReference type="SAM" id="MobiDB-lite"/>
    </source>
</evidence>
<name>A0A6J6YUQ3_9ZZZZ</name>
<dbReference type="EMBL" id="CAFAAP010000173">
    <property type="protein sequence ID" value="CAB4810836.1"/>
    <property type="molecule type" value="Genomic_DNA"/>
</dbReference>
<gene>
    <name evidence="2" type="ORF">UFOPK3026_01097</name>
</gene>
<reference evidence="2" key="1">
    <citation type="submission" date="2020-05" db="EMBL/GenBank/DDBJ databases">
        <authorList>
            <person name="Chiriac C."/>
            <person name="Salcher M."/>
            <person name="Ghai R."/>
            <person name="Kavagutti S V."/>
        </authorList>
    </citation>
    <scope>NUCLEOTIDE SEQUENCE</scope>
</reference>